<dbReference type="Pfam" id="PF01381">
    <property type="entry name" value="HTH_3"/>
    <property type="match status" value="1"/>
</dbReference>
<dbReference type="SUPFAM" id="SSF51182">
    <property type="entry name" value="RmlC-like cupins"/>
    <property type="match status" value="1"/>
</dbReference>
<reference evidence="2" key="1">
    <citation type="submission" date="2018-11" db="EMBL/GenBank/DDBJ databases">
        <authorList>
            <consortium name="Genoscope - CEA"/>
            <person name="William W."/>
        </authorList>
    </citation>
    <scope>NUCLEOTIDE SEQUENCE [LARGE SCALE GENOMIC DNA]</scope>
    <source>
        <strain evidence="2">T9AD</strain>
    </source>
</reference>
<dbReference type="GO" id="GO:0003677">
    <property type="term" value="F:DNA binding"/>
    <property type="evidence" value="ECO:0007669"/>
    <property type="project" value="UniProtKB-KW"/>
</dbReference>
<protein>
    <submittedName>
        <fullName evidence="2">HTH-type transcriptional regulator PuuR</fullName>
    </submittedName>
</protein>
<dbReference type="InterPro" id="IPR010982">
    <property type="entry name" value="Lambda_DNA-bd_dom_sf"/>
</dbReference>
<dbReference type="InterPro" id="IPR011051">
    <property type="entry name" value="RmlC_Cupin_sf"/>
</dbReference>
<dbReference type="SMART" id="SM00530">
    <property type="entry name" value="HTH_XRE"/>
    <property type="match status" value="1"/>
</dbReference>
<dbReference type="PANTHER" id="PTHR46797:SF11">
    <property type="entry name" value="HTH-TYPE TRANSCRIPTIONAL REGULATOR PUUR"/>
    <property type="match status" value="1"/>
</dbReference>
<sequence>MSGVGEDERKCCKFRTLCHDTDTFSHHTQGGTPALDVGVRLQSIRKLKGLSQRELAKRAGVTNSTISMIEKNSVSPSISSLKKVLGGIPMSLVEFFSLDLEQENQTQVVYRASELTDICSGAITMKLIGKAHPGRAIAFLDETYPAGTDTGDEMYAHEGEEAGMLVEGKLELTVGNEVFVLEAGDSYYFESSKPHRFRNPFDQPARLISATSPANF</sequence>
<dbReference type="InterPro" id="IPR014710">
    <property type="entry name" value="RmlC-like_jellyroll"/>
</dbReference>
<gene>
    <name evidence="2" type="primary">puuR</name>
    <name evidence="2" type="ORF">POT9AD_2688</name>
</gene>
<keyword evidence="1" id="KW-0238">DNA-binding</keyword>
<dbReference type="Gene3D" id="1.10.260.40">
    <property type="entry name" value="lambda repressor-like DNA-binding domains"/>
    <property type="match status" value="1"/>
</dbReference>
<organism evidence="2">
    <name type="scientific">Ectopseudomonas oleovorans</name>
    <name type="common">Pseudomonas oleovorans</name>
    <dbReference type="NCBI Taxonomy" id="301"/>
    <lineage>
        <taxon>Bacteria</taxon>
        <taxon>Pseudomonadati</taxon>
        <taxon>Pseudomonadota</taxon>
        <taxon>Gammaproteobacteria</taxon>
        <taxon>Pseudomonadales</taxon>
        <taxon>Pseudomonadaceae</taxon>
        <taxon>Ectopseudomonas</taxon>
    </lineage>
</organism>
<dbReference type="Pfam" id="PF07883">
    <property type="entry name" value="Cupin_2"/>
    <property type="match status" value="1"/>
</dbReference>
<dbReference type="CDD" id="cd00093">
    <property type="entry name" value="HTH_XRE"/>
    <property type="match status" value="1"/>
</dbReference>
<name>A0A653B4U0_ECTOL</name>
<dbReference type="EMBL" id="LR130779">
    <property type="protein sequence ID" value="VDN63662.1"/>
    <property type="molecule type" value="Genomic_DNA"/>
</dbReference>
<dbReference type="InterPro" id="IPR013096">
    <property type="entry name" value="Cupin_2"/>
</dbReference>
<dbReference type="InterPro" id="IPR001387">
    <property type="entry name" value="Cro/C1-type_HTH"/>
</dbReference>
<dbReference type="GO" id="GO:0005829">
    <property type="term" value="C:cytosol"/>
    <property type="evidence" value="ECO:0007669"/>
    <property type="project" value="TreeGrafter"/>
</dbReference>
<dbReference type="FunFam" id="1.10.260.40:FF:000016">
    <property type="entry name" value="HTH-type transcriptional regulator PuuR"/>
    <property type="match status" value="1"/>
</dbReference>
<proteinExistence type="predicted"/>
<dbReference type="SUPFAM" id="SSF47413">
    <property type="entry name" value="lambda repressor-like DNA-binding domains"/>
    <property type="match status" value="1"/>
</dbReference>
<dbReference type="AlphaFoldDB" id="A0A653B4U0"/>
<evidence type="ECO:0000256" key="1">
    <source>
        <dbReference type="ARBA" id="ARBA00023125"/>
    </source>
</evidence>
<dbReference type="InterPro" id="IPR050807">
    <property type="entry name" value="TransReg_Diox_bact_type"/>
</dbReference>
<dbReference type="Gene3D" id="2.60.120.10">
    <property type="entry name" value="Jelly Rolls"/>
    <property type="match status" value="1"/>
</dbReference>
<accession>A0A653B4U0</accession>
<dbReference type="GO" id="GO:0003700">
    <property type="term" value="F:DNA-binding transcription factor activity"/>
    <property type="evidence" value="ECO:0007669"/>
    <property type="project" value="TreeGrafter"/>
</dbReference>
<dbReference type="PANTHER" id="PTHR46797">
    <property type="entry name" value="HTH-TYPE TRANSCRIPTIONAL REGULATOR"/>
    <property type="match status" value="1"/>
</dbReference>
<dbReference type="CDD" id="cd02209">
    <property type="entry name" value="cupin_XRE_C"/>
    <property type="match status" value="1"/>
</dbReference>
<dbReference type="PROSITE" id="PS50943">
    <property type="entry name" value="HTH_CROC1"/>
    <property type="match status" value="1"/>
</dbReference>
<evidence type="ECO:0000313" key="2">
    <source>
        <dbReference type="EMBL" id="VDN63662.1"/>
    </source>
</evidence>